<dbReference type="InterPro" id="IPR050468">
    <property type="entry name" value="Cuticle_Struct_Prot"/>
</dbReference>
<evidence type="ECO:0000256" key="2">
    <source>
        <dbReference type="SAM" id="SignalP"/>
    </source>
</evidence>
<feature type="signal peptide" evidence="2">
    <location>
        <begin position="1"/>
        <end position="17"/>
    </location>
</feature>
<organism evidence="3">
    <name type="scientific">Culicoides sonorensis</name>
    <name type="common">Biting midge</name>
    <dbReference type="NCBI Taxonomy" id="179676"/>
    <lineage>
        <taxon>Eukaryota</taxon>
        <taxon>Metazoa</taxon>
        <taxon>Ecdysozoa</taxon>
        <taxon>Arthropoda</taxon>
        <taxon>Hexapoda</taxon>
        <taxon>Insecta</taxon>
        <taxon>Pterygota</taxon>
        <taxon>Neoptera</taxon>
        <taxon>Endopterygota</taxon>
        <taxon>Diptera</taxon>
        <taxon>Nematocera</taxon>
        <taxon>Chironomoidea</taxon>
        <taxon>Ceratopogonidae</taxon>
        <taxon>Ceratopogoninae</taxon>
        <taxon>Culicoides</taxon>
        <taxon>Monoculicoides</taxon>
    </lineage>
</organism>
<dbReference type="EMBL" id="UFQT01000192">
    <property type="protein sequence ID" value="SSX21414.1"/>
    <property type="molecule type" value="Genomic_DNA"/>
</dbReference>
<accession>A0A336LU00</accession>
<protein>
    <submittedName>
        <fullName evidence="3">CSON004585 protein</fullName>
    </submittedName>
</protein>
<evidence type="ECO:0000256" key="1">
    <source>
        <dbReference type="PROSITE-ProRule" id="PRU00497"/>
    </source>
</evidence>
<dbReference type="PROSITE" id="PS51155">
    <property type="entry name" value="CHIT_BIND_RR_2"/>
    <property type="match status" value="2"/>
</dbReference>
<dbReference type="InterPro" id="IPR000618">
    <property type="entry name" value="Insect_cuticle"/>
</dbReference>
<dbReference type="AlphaFoldDB" id="A0A336LU00"/>
<reference evidence="3" key="1">
    <citation type="submission" date="2018-07" db="EMBL/GenBank/DDBJ databases">
        <authorList>
            <person name="Quirk P.G."/>
            <person name="Krulwich T.A."/>
        </authorList>
    </citation>
    <scope>NUCLEOTIDE SEQUENCE</scope>
</reference>
<dbReference type="Pfam" id="PF00379">
    <property type="entry name" value="Chitin_bind_4"/>
    <property type="match status" value="2"/>
</dbReference>
<evidence type="ECO:0000313" key="3">
    <source>
        <dbReference type="EMBL" id="SSX21414.1"/>
    </source>
</evidence>
<dbReference type="PANTHER" id="PTHR10380">
    <property type="entry name" value="CUTICLE PROTEIN"/>
    <property type="match status" value="1"/>
</dbReference>
<feature type="chain" id="PRO_5016243033" evidence="2">
    <location>
        <begin position="18"/>
        <end position="241"/>
    </location>
</feature>
<keyword evidence="1" id="KW-0193">Cuticle</keyword>
<dbReference type="GO" id="GO:0062129">
    <property type="term" value="C:chitin-based extracellular matrix"/>
    <property type="evidence" value="ECO:0007669"/>
    <property type="project" value="TreeGrafter"/>
</dbReference>
<dbReference type="PANTHER" id="PTHR10380:SF192">
    <property type="entry name" value="GEO02312P1"/>
    <property type="match status" value="1"/>
</dbReference>
<dbReference type="GO" id="GO:0008010">
    <property type="term" value="F:structural constituent of chitin-based larval cuticle"/>
    <property type="evidence" value="ECO:0007669"/>
    <property type="project" value="TreeGrafter"/>
</dbReference>
<proteinExistence type="predicted"/>
<name>A0A336LU00_CULSO</name>
<dbReference type="VEuPathDB" id="VectorBase:CSON004585"/>
<keyword evidence="2" id="KW-0732">Signal</keyword>
<gene>
    <name evidence="3" type="primary">CSON004585</name>
</gene>
<sequence length="241" mass="27179">MKTIILLLSTVLILVQAQNRNPELLGEDYKRSSDNSYFFVYETVDNQRRQESGGFEEINGVKSYTVRGSFSYIGPDGVFYEVLYKSDKDGFKPEGGHLPGSKIKVQFLPTASPKVEKLEPKLLTQLVGVKAQNQNPELVQEYDERNSDNSYYFVYETVDKQRREESGGFEEINGVKSYKVRGSYSFTGPDGLFYEIKYESGKDGFKPEGAHLPGAEIKIVPLIPETIVSKIDNSLRESLNG</sequence>